<evidence type="ECO:0000313" key="2">
    <source>
        <dbReference type="Proteomes" id="UP000236333"/>
    </source>
</evidence>
<protein>
    <submittedName>
        <fullName evidence="1">Uncharacterized protein</fullName>
    </submittedName>
</protein>
<accession>A0A2J7ZKB1</accession>
<dbReference type="AlphaFoldDB" id="A0A2J7ZKB1"/>
<dbReference type="OrthoDB" id="537362at2759"/>
<gene>
    <name evidence="1" type="ORF">TSOC_013529</name>
</gene>
<comment type="caution">
    <text evidence="1">The sequence shown here is derived from an EMBL/GenBank/DDBJ whole genome shotgun (WGS) entry which is preliminary data.</text>
</comment>
<keyword evidence="2" id="KW-1185">Reference proteome</keyword>
<proteinExistence type="predicted"/>
<name>A0A2J7ZKB1_9CHLO</name>
<evidence type="ECO:0000313" key="1">
    <source>
        <dbReference type="EMBL" id="PNH00702.1"/>
    </source>
</evidence>
<dbReference type="EMBL" id="PGGS01001215">
    <property type="protein sequence ID" value="PNH00702.1"/>
    <property type="molecule type" value="Genomic_DNA"/>
</dbReference>
<organism evidence="1 2">
    <name type="scientific">Tetrabaena socialis</name>
    <dbReference type="NCBI Taxonomy" id="47790"/>
    <lineage>
        <taxon>Eukaryota</taxon>
        <taxon>Viridiplantae</taxon>
        <taxon>Chlorophyta</taxon>
        <taxon>core chlorophytes</taxon>
        <taxon>Chlorophyceae</taxon>
        <taxon>CS clade</taxon>
        <taxon>Chlamydomonadales</taxon>
        <taxon>Tetrabaenaceae</taxon>
        <taxon>Tetrabaena</taxon>
    </lineage>
</organism>
<sequence>MDLALVRQVAREAALAVMESEMGPRKPKSFSSVNSTEAVQLLGTLGLLEVCGNEMYAEELQIPAGTATCSTFDFKPYISENAATAPLLTHHQKQLELLEVPFGRGAFKVYDVRNTGADLLLVRHRNVAFRGMLDGCVAPFGLECSSSLRQCRIVYEHKTPQSLQKGNPHKGQAIVELLAAYAYGPCPVLLDLTDGAKHHVYTIRGGQLIVWAGLDPTQAYYLQARHLQAHPSRTYLALKLEQIPEEEQAWMHPLHQLRPVSGLQEQLESVIPFLPLDERVPAALELIHAWAQAQPEQLALPASIQAFYA</sequence>
<reference evidence="1 2" key="1">
    <citation type="journal article" date="2017" name="Mol. Biol. Evol.">
        <title>The 4-celled Tetrabaena socialis nuclear genome reveals the essential components for genetic control of cell number at the origin of multicellularity in the volvocine lineage.</title>
        <authorList>
            <person name="Featherston J."/>
            <person name="Arakaki Y."/>
            <person name="Hanschen E.R."/>
            <person name="Ferris P.J."/>
            <person name="Michod R.E."/>
            <person name="Olson B.J.S.C."/>
            <person name="Nozaki H."/>
            <person name="Durand P.M."/>
        </authorList>
    </citation>
    <scope>NUCLEOTIDE SEQUENCE [LARGE SCALE GENOMIC DNA]</scope>
    <source>
        <strain evidence="1 2">NIES-571</strain>
    </source>
</reference>
<dbReference type="Proteomes" id="UP000236333">
    <property type="component" value="Unassembled WGS sequence"/>
</dbReference>